<name>A0AAW1THM8_9CHLO</name>
<feature type="region of interest" description="Disordered" evidence="1">
    <location>
        <begin position="594"/>
        <end position="617"/>
    </location>
</feature>
<dbReference type="PANTHER" id="PTHR46348:SF1">
    <property type="entry name" value="DELETED IN LUNG AND ESOPHAGEAL CANCER PROTEIN 1"/>
    <property type="match status" value="1"/>
</dbReference>
<dbReference type="GO" id="GO:0015631">
    <property type="term" value="F:tubulin binding"/>
    <property type="evidence" value="ECO:0007669"/>
    <property type="project" value="TreeGrafter"/>
</dbReference>
<dbReference type="EMBL" id="JALJOV010000052">
    <property type="protein sequence ID" value="KAK9867980.1"/>
    <property type="molecule type" value="Genomic_DNA"/>
</dbReference>
<feature type="region of interest" description="Disordered" evidence="1">
    <location>
        <begin position="52"/>
        <end position="88"/>
    </location>
</feature>
<organism evidence="3 4">
    <name type="scientific">Apatococcus fuscideae</name>
    <dbReference type="NCBI Taxonomy" id="2026836"/>
    <lineage>
        <taxon>Eukaryota</taxon>
        <taxon>Viridiplantae</taxon>
        <taxon>Chlorophyta</taxon>
        <taxon>core chlorophytes</taxon>
        <taxon>Trebouxiophyceae</taxon>
        <taxon>Chlorellales</taxon>
        <taxon>Chlorellaceae</taxon>
        <taxon>Apatococcus</taxon>
    </lineage>
</organism>
<evidence type="ECO:0000256" key="1">
    <source>
        <dbReference type="SAM" id="MobiDB-lite"/>
    </source>
</evidence>
<dbReference type="AlphaFoldDB" id="A0AAW1THM8"/>
<protein>
    <recommendedName>
        <fullName evidence="2">Deleted in lung and esophageal cancer protein 1 Ig-like domain-containing protein</fullName>
    </recommendedName>
</protein>
<feature type="compositionally biased region" description="Polar residues" evidence="1">
    <location>
        <begin position="596"/>
        <end position="608"/>
    </location>
</feature>
<dbReference type="InterPro" id="IPR033304">
    <property type="entry name" value="DLEC1"/>
</dbReference>
<gene>
    <name evidence="3" type="ORF">WJX84_005897</name>
</gene>
<evidence type="ECO:0000313" key="3">
    <source>
        <dbReference type="EMBL" id="KAK9867980.1"/>
    </source>
</evidence>
<accession>A0AAW1THM8</accession>
<keyword evidence="4" id="KW-1185">Reference proteome</keyword>
<proteinExistence type="predicted"/>
<evidence type="ECO:0000259" key="2">
    <source>
        <dbReference type="Pfam" id="PF23277"/>
    </source>
</evidence>
<dbReference type="InterPro" id="IPR013783">
    <property type="entry name" value="Ig-like_fold"/>
</dbReference>
<sequence length="1001" mass="107692">MPTSRFGLAHPWQVRRRGAVETMPGLRIALEDTFPALKSLSAGAAAKNTLVEQVAEASEQAQTSTSDQPAGLGPSEAGATKIASQTPGQENAWAENILQAASLQQYAGQPLGQPDQNIKQHRDTLHHLSSRARAGQALKQAAPWKYSSPRPRPTIPQGQPLQLEPDSIWFQVTLPEGQQHQDVRLRNTGVVTERFRLLPPATAHFTISQPAFPQEAGYLRPGLACSFRVSFWPDALRDYLDHILVEQPGGPGFSIPISARYHAPRLNLAPNWDLGPVHVGAMRGRQIYIRNSGGPGAFWWGPADLHARGVYAETEGSLNGNASRIPALHGPRGGNRSRKPFQAGSFLIFPTEFTLGTDEAVIMGVMFQPETAGHFTHVAAVNLPDGSQQLLELKGHGVTISFELLNTQGSRQLSPAAFPPGVDRPFPAAAADDPQQPLAAGRPVEMWMGDDRSDQVVECPFEVLPDWGELAPAATTRFSFTCRPTRPGRCAAVARLRLRLPDHVRAAQGADAWPPVTLALEACGVPGRLEITPSQLELPQPLHLGQVVCLPIEVLNPSNCPAQHLLCTSSHRDVRTRRANVVVLRNVLDVSAIQPADQSSDTSESASGPSEDLQPEHELGWLRFARSSGVLEPDARTTVQVECDGLGAACKGANICRVTIGECEKHMGNLPIGQQHTHHVQLSNHGALAADLKWHAPIASVGSCELAAEVEPAMASIPAGGNVEVVVRLMPLSIGKFEVLVPLGVDHSQEPIGLLLSGSVQGLQIRYHVIDRRGATRASVITEQCGPPEDPACFWDPDSVAGHVLGSRQPSQMIDFGEALLRGGMATARLELRNESSVGADVSCWLGTYGAAEEPTPLLPASPPPQPPVHQMRKSTPQARSSVMQKQGSIPQAGPIRLRAQEEQRSPFSSDAGRAMTAAKRIQAKALLLGREQGLAICLSPATFPLGPFSTRTVHLSCYAAQAGLFEDCLHLQVGNLPRQELRVRARVADDAVQIYGPGRQ</sequence>
<dbReference type="GO" id="GO:0005737">
    <property type="term" value="C:cytoplasm"/>
    <property type="evidence" value="ECO:0007669"/>
    <property type="project" value="TreeGrafter"/>
</dbReference>
<feature type="compositionally biased region" description="Polar residues" evidence="1">
    <location>
        <begin position="59"/>
        <end position="68"/>
    </location>
</feature>
<dbReference type="GO" id="GO:0008285">
    <property type="term" value="P:negative regulation of cell population proliferation"/>
    <property type="evidence" value="ECO:0007669"/>
    <property type="project" value="InterPro"/>
</dbReference>
<evidence type="ECO:0000313" key="4">
    <source>
        <dbReference type="Proteomes" id="UP001485043"/>
    </source>
</evidence>
<dbReference type="Pfam" id="PF23277">
    <property type="entry name" value="Ig_Dlec1_1"/>
    <property type="match status" value="1"/>
</dbReference>
<dbReference type="GO" id="GO:0005929">
    <property type="term" value="C:cilium"/>
    <property type="evidence" value="ECO:0007669"/>
    <property type="project" value="TreeGrafter"/>
</dbReference>
<dbReference type="Gene3D" id="2.60.40.10">
    <property type="entry name" value="Immunoglobulins"/>
    <property type="match status" value="3"/>
</dbReference>
<feature type="region of interest" description="Disordered" evidence="1">
    <location>
        <begin position="855"/>
        <end position="895"/>
    </location>
</feature>
<reference evidence="3 4" key="1">
    <citation type="journal article" date="2024" name="Nat. Commun.">
        <title>Phylogenomics reveals the evolutionary origins of lichenization in chlorophyte algae.</title>
        <authorList>
            <person name="Puginier C."/>
            <person name="Libourel C."/>
            <person name="Otte J."/>
            <person name="Skaloud P."/>
            <person name="Haon M."/>
            <person name="Grisel S."/>
            <person name="Petersen M."/>
            <person name="Berrin J.G."/>
            <person name="Delaux P.M."/>
            <person name="Dal Grande F."/>
            <person name="Keller J."/>
        </authorList>
    </citation>
    <scope>NUCLEOTIDE SEQUENCE [LARGE SCALE GENOMIC DNA]</scope>
    <source>
        <strain evidence="3 4">SAG 2523</strain>
    </source>
</reference>
<feature type="compositionally biased region" description="Pro residues" evidence="1">
    <location>
        <begin position="857"/>
        <end position="868"/>
    </location>
</feature>
<feature type="domain" description="Deleted in lung and esophageal cancer protein 1 Ig-like" evidence="2">
    <location>
        <begin position="162"/>
        <end position="246"/>
    </location>
</feature>
<dbReference type="PANTHER" id="PTHR46348">
    <property type="entry name" value="DELETED IN LUNG AND ESOPHAGEAL CANCER PROTEIN 1"/>
    <property type="match status" value="1"/>
</dbReference>
<dbReference type="Proteomes" id="UP001485043">
    <property type="component" value="Unassembled WGS sequence"/>
</dbReference>
<comment type="caution">
    <text evidence="3">The sequence shown here is derived from an EMBL/GenBank/DDBJ whole genome shotgun (WGS) entry which is preliminary data.</text>
</comment>
<feature type="compositionally biased region" description="Polar residues" evidence="1">
    <location>
        <begin position="874"/>
        <end position="890"/>
    </location>
</feature>
<dbReference type="InterPro" id="IPR059041">
    <property type="entry name" value="Ig_DLEC1_1"/>
</dbReference>